<evidence type="ECO:0000313" key="3">
    <source>
        <dbReference type="Proteomes" id="UP001595699"/>
    </source>
</evidence>
<reference evidence="3" key="1">
    <citation type="journal article" date="2019" name="Int. J. Syst. Evol. Microbiol.">
        <title>The Global Catalogue of Microorganisms (GCM) 10K type strain sequencing project: providing services to taxonomists for standard genome sequencing and annotation.</title>
        <authorList>
            <consortium name="The Broad Institute Genomics Platform"/>
            <consortium name="The Broad Institute Genome Sequencing Center for Infectious Disease"/>
            <person name="Wu L."/>
            <person name="Ma J."/>
        </authorList>
    </citation>
    <scope>NUCLEOTIDE SEQUENCE [LARGE SCALE GENOMIC DNA]</scope>
    <source>
        <strain evidence="3">CGMCC 4.7241</strain>
    </source>
</reference>
<proteinExistence type="predicted"/>
<dbReference type="InterPro" id="IPR000182">
    <property type="entry name" value="GNAT_dom"/>
</dbReference>
<organism evidence="2 3">
    <name type="scientific">Tenggerimyces flavus</name>
    <dbReference type="NCBI Taxonomy" id="1708749"/>
    <lineage>
        <taxon>Bacteria</taxon>
        <taxon>Bacillati</taxon>
        <taxon>Actinomycetota</taxon>
        <taxon>Actinomycetes</taxon>
        <taxon>Propionibacteriales</taxon>
        <taxon>Nocardioidaceae</taxon>
        <taxon>Tenggerimyces</taxon>
    </lineage>
</organism>
<dbReference type="Gene3D" id="3.40.630.30">
    <property type="match status" value="1"/>
</dbReference>
<dbReference type="EC" id="2.3.1.-" evidence="2"/>
<dbReference type="InterPro" id="IPR016181">
    <property type="entry name" value="Acyl_CoA_acyltransferase"/>
</dbReference>
<dbReference type="GO" id="GO:0016746">
    <property type="term" value="F:acyltransferase activity"/>
    <property type="evidence" value="ECO:0007669"/>
    <property type="project" value="UniProtKB-KW"/>
</dbReference>
<keyword evidence="2" id="KW-0012">Acyltransferase</keyword>
<protein>
    <submittedName>
        <fullName evidence="2">GNAT family N-acetyltransferase</fullName>
        <ecNumber evidence="2">2.3.1.-</ecNumber>
    </submittedName>
</protein>
<dbReference type="Pfam" id="PF12746">
    <property type="entry name" value="GNAT_acetyltran"/>
    <property type="match status" value="1"/>
</dbReference>
<evidence type="ECO:0000313" key="2">
    <source>
        <dbReference type="EMBL" id="MFC3764887.1"/>
    </source>
</evidence>
<keyword evidence="3" id="KW-1185">Reference proteome</keyword>
<comment type="caution">
    <text evidence="2">The sequence shown here is derived from an EMBL/GenBank/DDBJ whole genome shotgun (WGS) entry which is preliminary data.</text>
</comment>
<accession>A0ABV7YIW3</accession>
<dbReference type="RefSeq" id="WP_205119429.1">
    <property type="nucleotide sequence ID" value="NZ_JAFBCM010000001.1"/>
</dbReference>
<dbReference type="EMBL" id="JBHRZH010000036">
    <property type="protein sequence ID" value="MFC3764887.1"/>
    <property type="molecule type" value="Genomic_DNA"/>
</dbReference>
<sequence>MIPLSAARLAELRPWIDAEPLSSRRQVAQHVAYTGVGMAFADRCPEPRVLLFQLDTNYALLGDPDAVTVTAPDLAALRGPIAAASSFEPVLRAAFPSLQVRPRLMQRLSREPAEVTPRAGEVRRLESAADLAGFGSPWVAASWGGPEGLARSGRAWGGYLDGTLVSVACAFLQAEAEEELGVATEPAAQGLGLSTACAANVCRDILGRGRIATWTTAADNVPSLRVATKLGFGDPLADLLFATA</sequence>
<name>A0ABV7YIW3_9ACTN</name>
<dbReference type="SUPFAM" id="SSF55729">
    <property type="entry name" value="Acyl-CoA N-acyltransferases (Nat)"/>
    <property type="match status" value="1"/>
</dbReference>
<dbReference type="PROSITE" id="PS51186">
    <property type="entry name" value="GNAT"/>
    <property type="match status" value="1"/>
</dbReference>
<gene>
    <name evidence="2" type="ORF">ACFOUW_28895</name>
</gene>
<evidence type="ECO:0000259" key="1">
    <source>
        <dbReference type="PROSITE" id="PS51186"/>
    </source>
</evidence>
<dbReference type="InterPro" id="IPR027365">
    <property type="entry name" value="GNAT_acetyltra_YdfB-like"/>
</dbReference>
<feature type="domain" description="N-acetyltransferase" evidence="1">
    <location>
        <begin position="106"/>
        <end position="244"/>
    </location>
</feature>
<keyword evidence="2" id="KW-0808">Transferase</keyword>
<dbReference type="Proteomes" id="UP001595699">
    <property type="component" value="Unassembled WGS sequence"/>
</dbReference>